<name>A0A195BL87_9HYME</name>
<protein>
    <submittedName>
        <fullName evidence="1">Uncharacterized protein</fullName>
    </submittedName>
</protein>
<proteinExistence type="predicted"/>
<keyword evidence="2" id="KW-1185">Reference proteome</keyword>
<dbReference type="Proteomes" id="UP000078540">
    <property type="component" value="Unassembled WGS sequence"/>
</dbReference>
<gene>
    <name evidence="1" type="ORF">ALC53_04114</name>
</gene>
<dbReference type="EMBL" id="KQ976441">
    <property type="protein sequence ID" value="KYM86414.1"/>
    <property type="molecule type" value="Genomic_DNA"/>
</dbReference>
<dbReference type="AlphaFoldDB" id="A0A195BL87"/>
<evidence type="ECO:0000313" key="2">
    <source>
        <dbReference type="Proteomes" id="UP000078540"/>
    </source>
</evidence>
<organism evidence="1 2">
    <name type="scientific">Atta colombica</name>
    <dbReference type="NCBI Taxonomy" id="520822"/>
    <lineage>
        <taxon>Eukaryota</taxon>
        <taxon>Metazoa</taxon>
        <taxon>Ecdysozoa</taxon>
        <taxon>Arthropoda</taxon>
        <taxon>Hexapoda</taxon>
        <taxon>Insecta</taxon>
        <taxon>Pterygota</taxon>
        <taxon>Neoptera</taxon>
        <taxon>Endopterygota</taxon>
        <taxon>Hymenoptera</taxon>
        <taxon>Apocrita</taxon>
        <taxon>Aculeata</taxon>
        <taxon>Formicoidea</taxon>
        <taxon>Formicidae</taxon>
        <taxon>Myrmicinae</taxon>
        <taxon>Atta</taxon>
    </lineage>
</organism>
<evidence type="ECO:0000313" key="1">
    <source>
        <dbReference type="EMBL" id="KYM86414.1"/>
    </source>
</evidence>
<accession>A0A195BL87</accession>
<sequence length="108" mass="12348">MDNLPRFSSRETRGLLIAPATIASRYQWPVGTSLISFRFTYPSKFSIAIKCHKRQGLLASMNQKGKGNGHWPGAVQKFQSKHVVLRRYGRDKIASIWLKSFVTLRKLL</sequence>
<reference evidence="1 2" key="1">
    <citation type="submission" date="2015-09" db="EMBL/GenBank/DDBJ databases">
        <title>Atta colombica WGS genome.</title>
        <authorList>
            <person name="Nygaard S."/>
            <person name="Hu H."/>
            <person name="Boomsma J."/>
            <person name="Zhang G."/>
        </authorList>
    </citation>
    <scope>NUCLEOTIDE SEQUENCE [LARGE SCALE GENOMIC DNA]</scope>
    <source>
        <strain evidence="1">Treedump-2</strain>
        <tissue evidence="1">Whole body</tissue>
    </source>
</reference>